<dbReference type="InterPro" id="IPR043128">
    <property type="entry name" value="Rev_trsase/Diguanyl_cyclase"/>
</dbReference>
<keyword evidence="1" id="KW-0812">Transmembrane</keyword>
<dbReference type="NCBIfam" id="TIGR00254">
    <property type="entry name" value="GGDEF"/>
    <property type="match status" value="1"/>
</dbReference>
<keyword evidence="1" id="KW-0472">Membrane</keyword>
<dbReference type="CDD" id="cd01949">
    <property type="entry name" value="GGDEF"/>
    <property type="match status" value="1"/>
</dbReference>
<evidence type="ECO:0000313" key="3">
    <source>
        <dbReference type="EMBL" id="QEA05115.1"/>
    </source>
</evidence>
<dbReference type="Gene3D" id="3.30.70.270">
    <property type="match status" value="1"/>
</dbReference>
<accession>A0A5B8RE84</accession>
<dbReference type="InterPro" id="IPR000160">
    <property type="entry name" value="GGDEF_dom"/>
</dbReference>
<dbReference type="PROSITE" id="PS50887">
    <property type="entry name" value="GGDEF"/>
    <property type="match status" value="1"/>
</dbReference>
<dbReference type="GO" id="GO:0052621">
    <property type="term" value="F:diguanylate cyclase activity"/>
    <property type="evidence" value="ECO:0007669"/>
    <property type="project" value="TreeGrafter"/>
</dbReference>
<dbReference type="SMART" id="SM00267">
    <property type="entry name" value="GGDEF"/>
    <property type="match status" value="1"/>
</dbReference>
<dbReference type="AlphaFoldDB" id="A0A5B8RE84"/>
<dbReference type="PANTHER" id="PTHR45138:SF9">
    <property type="entry name" value="DIGUANYLATE CYCLASE DGCM-RELATED"/>
    <property type="match status" value="1"/>
</dbReference>
<dbReference type="GO" id="GO:0005886">
    <property type="term" value="C:plasma membrane"/>
    <property type="evidence" value="ECO:0007669"/>
    <property type="project" value="TreeGrafter"/>
</dbReference>
<dbReference type="EMBL" id="MN079095">
    <property type="protein sequence ID" value="QEA05115.1"/>
    <property type="molecule type" value="Genomic_DNA"/>
</dbReference>
<feature type="domain" description="GGDEF" evidence="2">
    <location>
        <begin position="242"/>
        <end position="376"/>
    </location>
</feature>
<dbReference type="PANTHER" id="PTHR45138">
    <property type="entry name" value="REGULATORY COMPONENTS OF SENSORY TRANSDUCTION SYSTEM"/>
    <property type="match status" value="1"/>
</dbReference>
<dbReference type="GO" id="GO:0043709">
    <property type="term" value="P:cell adhesion involved in single-species biofilm formation"/>
    <property type="evidence" value="ECO:0007669"/>
    <property type="project" value="TreeGrafter"/>
</dbReference>
<dbReference type="FunFam" id="3.30.70.270:FF:000001">
    <property type="entry name" value="Diguanylate cyclase domain protein"/>
    <property type="match status" value="1"/>
</dbReference>
<name>A0A5B8RE84_9ZZZZ</name>
<dbReference type="Pfam" id="PF00990">
    <property type="entry name" value="GGDEF"/>
    <property type="match status" value="1"/>
</dbReference>
<sequence>MSPIRRLWLVEIALFLAAAVPVVGLTAVFFSNASRDSGADYTAFAAEVVRAQQEESRLGHAVTHFLDRPDATNRQALLDRIAIIRNRQETARHALAALSFGEAFIERMREPMTDLDQALERLEAVVRGDHPARGPLADVVRDRAYAVQDGIAYVYSQMLDRVLQGSAAQRRFMDRLEVGLLVLAGLVLAFIIGLIVAIRFLREQKRALTERTVTDYLTGLANRRAMVDRARDVLALAARSRLPCSLAIIDLDHFKLINDRYGHPVGDRVLRTLGARLPQLVRESDVVARLGGEEFCILMPDTRLDGARELCERLRAAVARLRYEAGETDPVGCTVSIGLACTEDGAESFASLYSRADRSLYAAKAAGRDRVLDERDVA</sequence>
<evidence type="ECO:0000259" key="2">
    <source>
        <dbReference type="PROSITE" id="PS50887"/>
    </source>
</evidence>
<proteinExistence type="predicted"/>
<feature type="transmembrane region" description="Helical" evidence="1">
    <location>
        <begin position="7"/>
        <end position="30"/>
    </location>
</feature>
<protein>
    <recommendedName>
        <fullName evidence="2">GGDEF domain-containing protein</fullName>
    </recommendedName>
</protein>
<feature type="transmembrane region" description="Helical" evidence="1">
    <location>
        <begin position="178"/>
        <end position="201"/>
    </location>
</feature>
<keyword evidence="1" id="KW-1133">Transmembrane helix</keyword>
<gene>
    <name evidence="3" type="ORF">KBTEX_01434</name>
</gene>
<dbReference type="InterPro" id="IPR029787">
    <property type="entry name" value="Nucleotide_cyclase"/>
</dbReference>
<evidence type="ECO:0000256" key="1">
    <source>
        <dbReference type="SAM" id="Phobius"/>
    </source>
</evidence>
<dbReference type="InterPro" id="IPR050469">
    <property type="entry name" value="Diguanylate_Cyclase"/>
</dbReference>
<reference evidence="3" key="1">
    <citation type="submission" date="2019-06" db="EMBL/GenBank/DDBJ databases">
        <authorList>
            <person name="Murdoch R.W."/>
            <person name="Fathepure B."/>
        </authorList>
    </citation>
    <scope>NUCLEOTIDE SEQUENCE</scope>
</reference>
<dbReference type="SUPFAM" id="SSF55073">
    <property type="entry name" value="Nucleotide cyclase"/>
    <property type="match status" value="1"/>
</dbReference>
<organism evidence="3">
    <name type="scientific">uncultured organism</name>
    <dbReference type="NCBI Taxonomy" id="155900"/>
    <lineage>
        <taxon>unclassified sequences</taxon>
        <taxon>environmental samples</taxon>
    </lineage>
</organism>